<accession>A0A1H5SD49</accession>
<dbReference type="EMBL" id="CP018839">
    <property type="protein sequence ID" value="APR04859.1"/>
    <property type="molecule type" value="Genomic_DNA"/>
</dbReference>
<keyword evidence="2 6" id="KW-0472">Membrane</keyword>
<evidence type="ECO:0000313" key="8">
    <source>
        <dbReference type="EMBL" id="APR04859.1"/>
    </source>
</evidence>
<dbReference type="InterPro" id="IPR007485">
    <property type="entry name" value="LPS_assembly_LptE"/>
</dbReference>
<dbReference type="GO" id="GO:1990351">
    <property type="term" value="C:transporter complex"/>
    <property type="evidence" value="ECO:0007669"/>
    <property type="project" value="TreeGrafter"/>
</dbReference>
<feature type="compositionally biased region" description="Pro residues" evidence="7">
    <location>
        <begin position="7"/>
        <end position="18"/>
    </location>
</feature>
<dbReference type="Pfam" id="PF04390">
    <property type="entry name" value="LptE"/>
    <property type="match status" value="1"/>
</dbReference>
<dbReference type="PANTHER" id="PTHR38098">
    <property type="entry name" value="LPS-ASSEMBLY LIPOPROTEIN LPTE"/>
    <property type="match status" value="1"/>
</dbReference>
<gene>
    <name evidence="6" type="primary">lptE</name>
    <name evidence="8" type="ORF">Tchl_2013</name>
</gene>
<name>A0A1H5SD49_9RHOO</name>
<keyword evidence="1" id="KW-0732">Signal</keyword>
<comment type="subunit">
    <text evidence="6">Component of the lipopolysaccharide transport and assembly complex. Interacts with LptD.</text>
</comment>
<evidence type="ECO:0000313" key="9">
    <source>
        <dbReference type="Proteomes" id="UP000185739"/>
    </source>
</evidence>
<dbReference type="HAMAP" id="MF_01186">
    <property type="entry name" value="LPS_assembly_LptE"/>
    <property type="match status" value="1"/>
</dbReference>
<evidence type="ECO:0000256" key="4">
    <source>
        <dbReference type="ARBA" id="ARBA00023237"/>
    </source>
</evidence>
<evidence type="ECO:0000256" key="6">
    <source>
        <dbReference type="HAMAP-Rule" id="MF_01186"/>
    </source>
</evidence>
<protein>
    <recommendedName>
        <fullName evidence="6">LPS-assembly lipoprotein LptE</fullName>
    </recommendedName>
</protein>
<dbReference type="GO" id="GO:0015920">
    <property type="term" value="P:lipopolysaccharide transport"/>
    <property type="evidence" value="ECO:0007669"/>
    <property type="project" value="TreeGrafter"/>
</dbReference>
<keyword evidence="4 6" id="KW-0998">Cell outer membrane</keyword>
<proteinExistence type="inferred from homology"/>
<dbReference type="AlphaFoldDB" id="A0A1H5SD49"/>
<dbReference type="Gene3D" id="3.30.160.150">
    <property type="entry name" value="Lipoprotein like domain"/>
    <property type="match status" value="1"/>
</dbReference>
<dbReference type="KEGG" id="tcl:Tchl_2013"/>
<evidence type="ECO:0000256" key="3">
    <source>
        <dbReference type="ARBA" id="ARBA00023139"/>
    </source>
</evidence>
<evidence type="ECO:0000256" key="1">
    <source>
        <dbReference type="ARBA" id="ARBA00022729"/>
    </source>
</evidence>
<dbReference type="RefSeq" id="WP_075148285.1">
    <property type="nucleotide sequence ID" value="NZ_CP018839.1"/>
</dbReference>
<evidence type="ECO:0000256" key="5">
    <source>
        <dbReference type="ARBA" id="ARBA00023288"/>
    </source>
</evidence>
<organism evidence="8 9">
    <name type="scientific">Thauera chlorobenzoica</name>
    <dbReference type="NCBI Taxonomy" id="96773"/>
    <lineage>
        <taxon>Bacteria</taxon>
        <taxon>Pseudomonadati</taxon>
        <taxon>Pseudomonadota</taxon>
        <taxon>Betaproteobacteria</taxon>
        <taxon>Rhodocyclales</taxon>
        <taxon>Zoogloeaceae</taxon>
        <taxon>Thauera</taxon>
    </lineage>
</organism>
<dbReference type="Proteomes" id="UP000185739">
    <property type="component" value="Chromosome"/>
</dbReference>
<dbReference type="OrthoDB" id="5298094at2"/>
<reference evidence="8 9" key="1">
    <citation type="submission" date="2016-12" db="EMBL/GenBank/DDBJ databases">
        <title>Complete genome sequence of Thauera chlorobenzoica, a Betaproteobacterium degrading haloaromatics anaerobically to CO2 and halides.</title>
        <authorList>
            <person name="Goris T."/>
            <person name="Mergelsberg M."/>
            <person name="Boll M."/>
        </authorList>
    </citation>
    <scope>NUCLEOTIDE SEQUENCE [LARGE SCALE GENOMIC DNA]</scope>
    <source>
        <strain evidence="8 9">3CB1</strain>
    </source>
</reference>
<dbReference type="STRING" id="96773.Tchl_2013"/>
<dbReference type="PANTHER" id="PTHR38098:SF1">
    <property type="entry name" value="LPS-ASSEMBLY LIPOPROTEIN LPTE"/>
    <property type="match status" value="1"/>
</dbReference>
<sequence length="188" mass="20507">MSVRPPLACPPPAHPAPSGPADAARRRLLLAGSGLAALTLAGCGFHLRGPQQLGFASVHINTPAQTELGARLRRMIATTGTTVVAEDEQDAEARLRILTNNRGREILSLTGAGKVREYQLTQTLRFQVLDKAGQALIPPTTLSARREYTFDDSQVLGKEQEEELLYRDMQNDLVQQLMRRLATTSRPG</sequence>
<feature type="region of interest" description="Disordered" evidence="7">
    <location>
        <begin position="1"/>
        <end position="21"/>
    </location>
</feature>
<dbReference type="GO" id="GO:0009279">
    <property type="term" value="C:cell outer membrane"/>
    <property type="evidence" value="ECO:0007669"/>
    <property type="project" value="UniProtKB-UniRule"/>
</dbReference>
<dbReference type="GO" id="GO:0043165">
    <property type="term" value="P:Gram-negative-bacterium-type cell outer membrane assembly"/>
    <property type="evidence" value="ECO:0007669"/>
    <property type="project" value="UniProtKB-UniRule"/>
</dbReference>
<keyword evidence="3" id="KW-0564">Palmitate</keyword>
<comment type="similarity">
    <text evidence="6">Belongs to the LptE lipoprotein family.</text>
</comment>
<dbReference type="GO" id="GO:0001530">
    <property type="term" value="F:lipopolysaccharide binding"/>
    <property type="evidence" value="ECO:0007669"/>
    <property type="project" value="TreeGrafter"/>
</dbReference>
<evidence type="ECO:0000256" key="7">
    <source>
        <dbReference type="SAM" id="MobiDB-lite"/>
    </source>
</evidence>
<keyword evidence="9" id="KW-1185">Reference proteome</keyword>
<evidence type="ECO:0000256" key="2">
    <source>
        <dbReference type="ARBA" id="ARBA00023136"/>
    </source>
</evidence>
<comment type="function">
    <text evidence="6">Together with LptD, is involved in the assembly of lipopolysaccharide (LPS) at the surface of the outer membrane. Required for the proper assembly of LptD. Binds LPS and may serve as the LPS recognition site at the outer membrane.</text>
</comment>
<keyword evidence="5 8" id="KW-0449">Lipoprotein</keyword>